<dbReference type="FunFam" id="1.10.540.10:FF:000002">
    <property type="entry name" value="Acyl-CoA dehydrogenase FadE19"/>
    <property type="match status" value="1"/>
</dbReference>
<protein>
    <recommendedName>
        <fullName evidence="9">Short-chain specific acyl-CoA dehydrogenase, mitochondrial</fullName>
        <ecNumber evidence="4">1.3.8.1</ecNumber>
    </recommendedName>
    <alternativeName>
        <fullName evidence="8">Butyryl-CoA dehydrogenase</fullName>
    </alternativeName>
</protein>
<evidence type="ECO:0000256" key="3">
    <source>
        <dbReference type="ARBA" id="ARBA00009347"/>
    </source>
</evidence>
<dbReference type="PANTHER" id="PTHR43884">
    <property type="entry name" value="ACYL-COA DEHYDROGENASE"/>
    <property type="match status" value="1"/>
</dbReference>
<accession>A0A7M7JTT2</accession>
<dbReference type="PROSITE" id="PS00073">
    <property type="entry name" value="ACYL_COA_DH_2"/>
    <property type="match status" value="1"/>
</dbReference>
<dbReference type="Gene3D" id="2.40.110.10">
    <property type="entry name" value="Butyryl-CoA Dehydrogenase, subunit A, domain 2"/>
    <property type="match status" value="1"/>
</dbReference>
<comment type="function">
    <text evidence="10">Short-chain specific acyl-CoA dehydrogenase is one of the acyl-CoA dehydrogenases that catalyze the first step of mitochondrial fatty acid beta-oxidation, an aerobic process breaking down fatty acids into acetyl-CoA and allowing the production of energy from fats. The first step of fatty acid beta-oxidation consists in the removal of one hydrogen from C-2 and C-3 of the straight-chain fatty acyl-CoA thioester, resulting in the formation of trans-2-enoyl-CoA. Among the different mitochondrial acyl-CoA dehydrogenases, short-chain specific acyl-CoA dehydrogenase acts specifically on acyl-CoAs with saturated 4 to 6 carbons long primary chains.</text>
</comment>
<feature type="domain" description="Acyl-CoA dehydrogenase/oxidase C-terminal" evidence="15">
    <location>
        <begin position="266"/>
        <end position="414"/>
    </location>
</feature>
<dbReference type="RefSeq" id="XP_022657097.1">
    <property type="nucleotide sequence ID" value="XM_022801362.1"/>
</dbReference>
<reference evidence="18" key="1">
    <citation type="submission" date="2021-01" db="UniProtKB">
        <authorList>
            <consortium name="EnsemblMetazoa"/>
        </authorList>
    </citation>
    <scope>IDENTIFICATION</scope>
</reference>
<dbReference type="EnsemblMetazoa" id="XM_022801362">
    <property type="protein sequence ID" value="XP_022657097"/>
    <property type="gene ID" value="LOC111248657"/>
</dbReference>
<dbReference type="EnsemblMetazoa" id="XM_022801361">
    <property type="protein sequence ID" value="XP_022657096"/>
    <property type="gene ID" value="LOC111248657"/>
</dbReference>
<evidence type="ECO:0000256" key="12">
    <source>
        <dbReference type="ARBA" id="ARBA00049192"/>
    </source>
</evidence>
<dbReference type="GO" id="GO:0046359">
    <property type="term" value="P:butyrate catabolic process"/>
    <property type="evidence" value="ECO:0007669"/>
    <property type="project" value="TreeGrafter"/>
</dbReference>
<dbReference type="GO" id="GO:0033539">
    <property type="term" value="P:fatty acid beta-oxidation using acyl-CoA dehydrogenase"/>
    <property type="evidence" value="ECO:0007669"/>
    <property type="project" value="TreeGrafter"/>
</dbReference>
<evidence type="ECO:0000256" key="10">
    <source>
        <dbReference type="ARBA" id="ARBA00045387"/>
    </source>
</evidence>
<comment type="cofactor">
    <cofactor evidence="1 14">
        <name>FAD</name>
        <dbReference type="ChEBI" id="CHEBI:57692"/>
    </cofactor>
</comment>
<sequence>MLRNMLSANRSLAFRVVTASQHIFGVQKQMHKGQSRAYFYGFTETHQMIKNTCREFAEKELKPIAGKLDADETFPREQVKKLGELGMLSMVAPTEFGGAELDTLSYAIGMEEISRGCASTGVIMSVNNSLYIAGVLKFGTQEQKKKWITPFTNGDRVGCFALSEPGNGSDAGAASTTAKHEGGKVILNGTKAWITNAHEAEASIVFATFDKTKKNRGINAYLIPMPIDGLSRPKKEDKLGIRASSTGPLIFEDVVIPEENQLGKDGEGFKIAMTILDGGRIGIAGQALGIAQAALDCAIEYTGKRESFNKPIHTFQAIQFKLADMEMRLQSARLLTYQACFLKDQGKRFTKEAAMAKCAASEAATFCAHQAIQILGGMGYVKDMPAERHYRDARITEIYEGTSEVQRIVIASNLLKEHGIL</sequence>
<evidence type="ECO:0000259" key="16">
    <source>
        <dbReference type="Pfam" id="PF02770"/>
    </source>
</evidence>
<dbReference type="Proteomes" id="UP000594260">
    <property type="component" value="Unplaced"/>
</dbReference>
<evidence type="ECO:0000256" key="7">
    <source>
        <dbReference type="ARBA" id="ARBA00023002"/>
    </source>
</evidence>
<evidence type="ECO:0000259" key="17">
    <source>
        <dbReference type="Pfam" id="PF02771"/>
    </source>
</evidence>
<dbReference type="Pfam" id="PF02770">
    <property type="entry name" value="Acyl-CoA_dh_M"/>
    <property type="match status" value="1"/>
</dbReference>
<dbReference type="RefSeq" id="XP_022657098.1">
    <property type="nucleotide sequence ID" value="XM_022801363.1"/>
</dbReference>
<dbReference type="EnsemblMetazoa" id="XM_022801360">
    <property type="protein sequence ID" value="XP_022657095"/>
    <property type="gene ID" value="LOC111248657"/>
</dbReference>
<evidence type="ECO:0000256" key="8">
    <source>
        <dbReference type="ARBA" id="ARBA00031895"/>
    </source>
</evidence>
<proteinExistence type="inferred from homology"/>
<dbReference type="Pfam" id="PF00441">
    <property type="entry name" value="Acyl-CoA_dh_1"/>
    <property type="match status" value="1"/>
</dbReference>
<dbReference type="GO" id="GO:0016937">
    <property type="term" value="F:short-chain fatty acyl-CoA dehydrogenase activity"/>
    <property type="evidence" value="ECO:0007669"/>
    <property type="project" value="UniProtKB-EC"/>
</dbReference>
<dbReference type="InterPro" id="IPR006089">
    <property type="entry name" value="Acyl-CoA_DH_CS"/>
</dbReference>
<comment type="catalytic activity">
    <reaction evidence="12">
        <text>hexanoyl-CoA + oxidized [electron-transfer flavoprotein] + H(+) = (2E)-hexenoyl-CoA + reduced [electron-transfer flavoprotein]</text>
        <dbReference type="Rhea" id="RHEA:43464"/>
        <dbReference type="Rhea" id="RHEA-COMP:10685"/>
        <dbReference type="Rhea" id="RHEA-COMP:10686"/>
        <dbReference type="ChEBI" id="CHEBI:15378"/>
        <dbReference type="ChEBI" id="CHEBI:57692"/>
        <dbReference type="ChEBI" id="CHEBI:58307"/>
        <dbReference type="ChEBI" id="CHEBI:62077"/>
        <dbReference type="ChEBI" id="CHEBI:62620"/>
    </reaction>
    <physiologicalReaction direction="left-to-right" evidence="12">
        <dbReference type="Rhea" id="RHEA:43465"/>
    </physiologicalReaction>
</comment>
<evidence type="ECO:0000256" key="9">
    <source>
        <dbReference type="ARBA" id="ARBA00044204"/>
    </source>
</evidence>
<dbReference type="Pfam" id="PF02771">
    <property type="entry name" value="Acyl-CoA_dh_N"/>
    <property type="match status" value="1"/>
</dbReference>
<dbReference type="SUPFAM" id="SSF47203">
    <property type="entry name" value="Acyl-CoA dehydrogenase C-terminal domain-like"/>
    <property type="match status" value="1"/>
</dbReference>
<dbReference type="FunCoup" id="A0A7M7JTT2">
    <property type="interactions" value="833"/>
</dbReference>
<dbReference type="InterPro" id="IPR046373">
    <property type="entry name" value="Acyl-CoA_Oxase/DH_mid-dom_sf"/>
</dbReference>
<dbReference type="GeneID" id="111248657"/>
<comment type="similarity">
    <text evidence="3 14">Belongs to the acyl-CoA dehydrogenase family.</text>
</comment>
<evidence type="ECO:0000256" key="6">
    <source>
        <dbReference type="ARBA" id="ARBA00022827"/>
    </source>
</evidence>
<dbReference type="CDD" id="cd01158">
    <property type="entry name" value="SCAD_SBCAD"/>
    <property type="match status" value="1"/>
</dbReference>
<keyword evidence="6 14" id="KW-0274">FAD</keyword>
<dbReference type="KEGG" id="vde:111248657"/>
<dbReference type="Gene3D" id="1.10.540.10">
    <property type="entry name" value="Acyl-CoA dehydrogenase/oxidase, N-terminal domain"/>
    <property type="match status" value="1"/>
</dbReference>
<dbReference type="PANTHER" id="PTHR43884:SF12">
    <property type="entry name" value="ISOVALERYL-COA DEHYDROGENASE, MITOCHONDRIAL-RELATED"/>
    <property type="match status" value="1"/>
</dbReference>
<dbReference type="FunFam" id="1.20.140.10:FF:000004">
    <property type="entry name" value="Acyl-CoA dehydrogenase FadE25"/>
    <property type="match status" value="1"/>
</dbReference>
<keyword evidence="7 14" id="KW-0560">Oxidoreductase</keyword>
<dbReference type="CTD" id="42364"/>
<dbReference type="InParanoid" id="A0A7M7JTT2"/>
<evidence type="ECO:0000256" key="2">
    <source>
        <dbReference type="ARBA" id="ARBA00005198"/>
    </source>
</evidence>
<dbReference type="PROSITE" id="PS00072">
    <property type="entry name" value="ACYL_COA_DH_1"/>
    <property type="match status" value="1"/>
</dbReference>
<evidence type="ECO:0000256" key="4">
    <source>
        <dbReference type="ARBA" id="ARBA00012046"/>
    </source>
</evidence>
<comment type="pathway">
    <text evidence="2">Lipid metabolism; mitochondrial fatty acid beta-oxidation.</text>
</comment>
<dbReference type="GO" id="GO:0050660">
    <property type="term" value="F:flavin adenine dinucleotide binding"/>
    <property type="evidence" value="ECO:0007669"/>
    <property type="project" value="InterPro"/>
</dbReference>
<evidence type="ECO:0000256" key="14">
    <source>
        <dbReference type="RuleBase" id="RU362125"/>
    </source>
</evidence>
<keyword evidence="5 14" id="KW-0285">Flavoprotein</keyword>
<dbReference type="RefSeq" id="XP_022657096.1">
    <property type="nucleotide sequence ID" value="XM_022801361.1"/>
</dbReference>
<evidence type="ECO:0000313" key="18">
    <source>
        <dbReference type="EnsemblMetazoa" id="XP_022657096"/>
    </source>
</evidence>
<dbReference type="InterPro" id="IPR009075">
    <property type="entry name" value="AcylCo_DH/oxidase_C"/>
</dbReference>
<dbReference type="OrthoDB" id="10254877at2759"/>
<evidence type="ECO:0000259" key="15">
    <source>
        <dbReference type="Pfam" id="PF00441"/>
    </source>
</evidence>
<name>A0A7M7JTT2_VARDE</name>
<dbReference type="InterPro" id="IPR036250">
    <property type="entry name" value="AcylCo_DH-like_C"/>
</dbReference>
<comment type="catalytic activity">
    <reaction evidence="11">
        <text>pentanoyl-CoA + oxidized [electron-transfer flavoprotein] + H(+) = (2E)-pentenoyl-CoA + reduced [electron-transfer flavoprotein]</text>
        <dbReference type="Rhea" id="RHEA:43456"/>
        <dbReference type="Rhea" id="RHEA-COMP:10685"/>
        <dbReference type="Rhea" id="RHEA-COMP:10686"/>
        <dbReference type="ChEBI" id="CHEBI:15378"/>
        <dbReference type="ChEBI" id="CHEBI:57389"/>
        <dbReference type="ChEBI" id="CHEBI:57692"/>
        <dbReference type="ChEBI" id="CHEBI:58307"/>
        <dbReference type="ChEBI" id="CHEBI:86160"/>
    </reaction>
    <physiologicalReaction direction="left-to-right" evidence="11">
        <dbReference type="Rhea" id="RHEA:43457"/>
    </physiologicalReaction>
</comment>
<feature type="domain" description="Acyl-CoA oxidase/dehydrogenase middle" evidence="16">
    <location>
        <begin position="159"/>
        <end position="254"/>
    </location>
</feature>
<keyword evidence="19" id="KW-1185">Reference proteome</keyword>
<dbReference type="InterPro" id="IPR013786">
    <property type="entry name" value="AcylCoA_DH/ox_N"/>
</dbReference>
<dbReference type="EnsemblMetazoa" id="XM_022801363">
    <property type="protein sequence ID" value="XP_022657098"/>
    <property type="gene ID" value="LOC111248657"/>
</dbReference>
<evidence type="ECO:0000256" key="11">
    <source>
        <dbReference type="ARBA" id="ARBA00048499"/>
    </source>
</evidence>
<dbReference type="InterPro" id="IPR009100">
    <property type="entry name" value="AcylCoA_DH/oxidase_NM_dom_sf"/>
</dbReference>
<dbReference type="FunFam" id="2.40.110.10:FF:000001">
    <property type="entry name" value="Acyl-CoA dehydrogenase, mitochondrial"/>
    <property type="match status" value="1"/>
</dbReference>
<dbReference type="AlphaFoldDB" id="A0A7M7JTT2"/>
<dbReference type="GO" id="GO:0005739">
    <property type="term" value="C:mitochondrion"/>
    <property type="evidence" value="ECO:0007669"/>
    <property type="project" value="TreeGrafter"/>
</dbReference>
<dbReference type="InterPro" id="IPR006091">
    <property type="entry name" value="Acyl-CoA_Oxase/DH_mid-dom"/>
</dbReference>
<dbReference type="Gene3D" id="1.20.140.10">
    <property type="entry name" value="Butyryl-CoA Dehydrogenase, subunit A, domain 3"/>
    <property type="match status" value="1"/>
</dbReference>
<dbReference type="EC" id="1.3.8.1" evidence="4"/>
<dbReference type="RefSeq" id="XP_022657095.1">
    <property type="nucleotide sequence ID" value="XM_022801360.1"/>
</dbReference>
<organism evidence="18 19">
    <name type="scientific">Varroa destructor</name>
    <name type="common">Honeybee mite</name>
    <dbReference type="NCBI Taxonomy" id="109461"/>
    <lineage>
        <taxon>Eukaryota</taxon>
        <taxon>Metazoa</taxon>
        <taxon>Ecdysozoa</taxon>
        <taxon>Arthropoda</taxon>
        <taxon>Chelicerata</taxon>
        <taxon>Arachnida</taxon>
        <taxon>Acari</taxon>
        <taxon>Parasitiformes</taxon>
        <taxon>Mesostigmata</taxon>
        <taxon>Gamasina</taxon>
        <taxon>Dermanyssoidea</taxon>
        <taxon>Varroidae</taxon>
        <taxon>Varroa</taxon>
    </lineage>
</organism>
<dbReference type="PIRSF" id="PIRSF016578">
    <property type="entry name" value="HsaA"/>
    <property type="match status" value="1"/>
</dbReference>
<dbReference type="OMA" id="LYREAPM"/>
<evidence type="ECO:0000256" key="1">
    <source>
        <dbReference type="ARBA" id="ARBA00001974"/>
    </source>
</evidence>
<feature type="domain" description="Acyl-CoA dehydrogenase/oxidase N-terminal" evidence="17">
    <location>
        <begin position="43"/>
        <end position="155"/>
    </location>
</feature>
<dbReference type="InterPro" id="IPR037069">
    <property type="entry name" value="AcylCoA_DH/ox_N_sf"/>
</dbReference>
<comment type="catalytic activity">
    <reaction evidence="13">
        <text>butanoyl-CoA + oxidized [electron-transfer flavoprotein] + H(+) = (2E)-butenoyl-CoA + reduced [electron-transfer flavoprotein]</text>
        <dbReference type="Rhea" id="RHEA:24004"/>
        <dbReference type="Rhea" id="RHEA-COMP:10685"/>
        <dbReference type="Rhea" id="RHEA-COMP:10686"/>
        <dbReference type="ChEBI" id="CHEBI:15378"/>
        <dbReference type="ChEBI" id="CHEBI:57332"/>
        <dbReference type="ChEBI" id="CHEBI:57371"/>
        <dbReference type="ChEBI" id="CHEBI:57692"/>
        <dbReference type="ChEBI" id="CHEBI:58307"/>
        <dbReference type="EC" id="1.3.8.1"/>
    </reaction>
    <physiologicalReaction direction="left-to-right" evidence="13">
        <dbReference type="Rhea" id="RHEA:24005"/>
    </physiologicalReaction>
</comment>
<evidence type="ECO:0000256" key="5">
    <source>
        <dbReference type="ARBA" id="ARBA00022630"/>
    </source>
</evidence>
<evidence type="ECO:0000256" key="13">
    <source>
        <dbReference type="ARBA" id="ARBA00050758"/>
    </source>
</evidence>
<evidence type="ECO:0000313" key="19">
    <source>
        <dbReference type="Proteomes" id="UP000594260"/>
    </source>
</evidence>
<dbReference type="SUPFAM" id="SSF56645">
    <property type="entry name" value="Acyl-CoA dehydrogenase NM domain-like"/>
    <property type="match status" value="1"/>
</dbReference>